<dbReference type="InterPro" id="IPR005135">
    <property type="entry name" value="Endo/exonuclease/phosphatase"/>
</dbReference>
<organism evidence="3 4">
    <name type="scientific">Volvox africanus</name>
    <dbReference type="NCBI Taxonomy" id="51714"/>
    <lineage>
        <taxon>Eukaryota</taxon>
        <taxon>Viridiplantae</taxon>
        <taxon>Chlorophyta</taxon>
        <taxon>core chlorophytes</taxon>
        <taxon>Chlorophyceae</taxon>
        <taxon>CS clade</taxon>
        <taxon>Chlamydomonadales</taxon>
        <taxon>Volvocaceae</taxon>
        <taxon>Volvox</taxon>
    </lineage>
</organism>
<dbReference type="AlphaFoldDB" id="A0A8J4AVX3"/>
<dbReference type="SUPFAM" id="SSF56219">
    <property type="entry name" value="DNase I-like"/>
    <property type="match status" value="1"/>
</dbReference>
<feature type="domain" description="Endonuclease/exonuclease/phosphatase" evidence="2">
    <location>
        <begin position="259"/>
        <end position="450"/>
    </location>
</feature>
<dbReference type="Proteomes" id="UP000747399">
    <property type="component" value="Unassembled WGS sequence"/>
</dbReference>
<feature type="compositionally biased region" description="Polar residues" evidence="1">
    <location>
        <begin position="161"/>
        <end position="180"/>
    </location>
</feature>
<feature type="compositionally biased region" description="Basic and acidic residues" evidence="1">
    <location>
        <begin position="208"/>
        <end position="222"/>
    </location>
</feature>
<feature type="non-terminal residue" evidence="3">
    <location>
        <position position="938"/>
    </location>
</feature>
<dbReference type="GO" id="GO:0003824">
    <property type="term" value="F:catalytic activity"/>
    <property type="evidence" value="ECO:0007669"/>
    <property type="project" value="InterPro"/>
</dbReference>
<feature type="region of interest" description="Disordered" evidence="1">
    <location>
        <begin position="126"/>
        <end position="245"/>
    </location>
</feature>
<feature type="compositionally biased region" description="Polar residues" evidence="1">
    <location>
        <begin position="26"/>
        <end position="43"/>
    </location>
</feature>
<dbReference type="Gene3D" id="3.60.10.10">
    <property type="entry name" value="Endonuclease/exonuclease/phosphatase"/>
    <property type="match status" value="1"/>
</dbReference>
<sequence length="938" mass="105595">MLRNIIPPEGWKQMQADTQVDEKPPTCNTQTLDAPNPDSLQEQDTTKKQENTTLEMGPKSHNEPPIYTRIIPDANKPHTNTGPDPPMNRTETLLAPTDDEHPVPRVRWIDGHEFVVIQTPQVEDKQRNQHLTHKTTNQKTTHQCTINSHQHQKNTCEPRQTHNTQRAPQPIPQRQKQKTITIVDLLRRQATKRRRQEEAATLKQPDTQADKTDKEAYDEPSARRTCQNTATPPNIIEQKTPPNDIVTPTPTNHRYLHIVTHNVRGLATNILSTIYNLRTWNADIVILTETKAGNRTGWIKDTLRKEPQEYRLYFSSKTRNTGKERYSAGVAIAISSRYHQSGHVLHIPPPVTLQGHLCHCKISTPISTPLHVIGLYCPENNNTRADIYQHCQKVLDQAKKNGDHVILAGDFNAVTTAEDRNNGNLDTADHMHMKFIEDCNLNPAPENTSPRQPSFAQWNKGCCTHTSRIDDILLCPNMQKSLSMNLTQGTTNTQQAYSAVSIAGGNFDHNPIHTRIPADEIRLWDAKKANVDTSKDANNNTHMKWRNVILPIPNTTIRAAQIQMDAMLTSHIGEMHDYIHPAAHDIDTGLASYTTADSPNRAATELMATLKTSENIQKVNIEIAASMLQTILNKGLKILIDMCPQKPTPSGKIHMKRTVSKGVQKLHREHARLKQDYERELRKQHAPPLTTSTDTQNNHMCKTDTGLQSVGGQPTDTQGNLITHLRETIKHIGKQIRQALKLERKKGISAAIRRSQHLVATRPRRAHQAIFTKEELEKGLPAVRHPTTNKICTDPANILDAVHQYFQIQAAPVGAPKTGKYTPTEAPRTYPFHQKTAPDPFTLYSPKKATEHVLLGKIADPFNFQKCIQHLARNKTPGPDGLPNELPDTLTPLIHDLMKIMWVKAQTPRDWTTSVTVLLPKPGDALLLKNKRPIALAN</sequence>
<feature type="compositionally biased region" description="Low complexity" evidence="1">
    <location>
        <begin position="134"/>
        <end position="145"/>
    </location>
</feature>
<evidence type="ECO:0000313" key="4">
    <source>
        <dbReference type="Proteomes" id="UP000747399"/>
    </source>
</evidence>
<evidence type="ECO:0000259" key="2">
    <source>
        <dbReference type="Pfam" id="PF03372"/>
    </source>
</evidence>
<dbReference type="InterPro" id="IPR036691">
    <property type="entry name" value="Endo/exonu/phosph_ase_sf"/>
</dbReference>
<protein>
    <recommendedName>
        <fullName evidence="2">Endonuclease/exonuclease/phosphatase domain-containing protein</fullName>
    </recommendedName>
</protein>
<accession>A0A8J4AVX3</accession>
<gene>
    <name evidence="3" type="ORF">Vafri_5444</name>
</gene>
<feature type="region of interest" description="Disordered" evidence="1">
    <location>
        <begin position="1"/>
        <end position="87"/>
    </location>
</feature>
<proteinExistence type="predicted"/>
<comment type="caution">
    <text evidence="3">The sequence shown here is derived from an EMBL/GenBank/DDBJ whole genome shotgun (WGS) entry which is preliminary data.</text>
</comment>
<name>A0A8J4AVX3_9CHLO</name>
<evidence type="ECO:0000256" key="1">
    <source>
        <dbReference type="SAM" id="MobiDB-lite"/>
    </source>
</evidence>
<keyword evidence="4" id="KW-1185">Reference proteome</keyword>
<reference evidence="3" key="1">
    <citation type="journal article" date="2021" name="Proc. Natl. Acad. Sci. U.S.A.">
        <title>Three genomes in the algal genus Volvox reveal the fate of a haploid sex-determining region after a transition to homothallism.</title>
        <authorList>
            <person name="Yamamoto K."/>
            <person name="Hamaji T."/>
            <person name="Kawai-Toyooka H."/>
            <person name="Matsuzaki R."/>
            <person name="Takahashi F."/>
            <person name="Nishimura Y."/>
            <person name="Kawachi M."/>
            <person name="Noguchi H."/>
            <person name="Minakuchi Y."/>
            <person name="Umen J.G."/>
            <person name="Toyoda A."/>
            <person name="Nozaki H."/>
        </authorList>
    </citation>
    <scope>NUCLEOTIDE SEQUENCE</scope>
    <source>
        <strain evidence="3">NIES-3780</strain>
    </source>
</reference>
<dbReference type="EMBL" id="BNCO01000006">
    <property type="protein sequence ID" value="GIL48951.1"/>
    <property type="molecule type" value="Genomic_DNA"/>
</dbReference>
<evidence type="ECO:0000313" key="3">
    <source>
        <dbReference type="EMBL" id="GIL48951.1"/>
    </source>
</evidence>
<dbReference type="Pfam" id="PF03372">
    <property type="entry name" value="Exo_endo_phos"/>
    <property type="match status" value="1"/>
</dbReference>